<evidence type="ECO:0000313" key="3">
    <source>
        <dbReference type="Proteomes" id="UP001174867"/>
    </source>
</evidence>
<dbReference type="PANTHER" id="PTHR33121">
    <property type="entry name" value="CYCLIC DI-GMP PHOSPHODIESTERASE PDEF"/>
    <property type="match status" value="1"/>
</dbReference>
<feature type="domain" description="EAL" evidence="1">
    <location>
        <begin position="14"/>
        <end position="241"/>
    </location>
</feature>
<dbReference type="Pfam" id="PF00563">
    <property type="entry name" value="EAL"/>
    <property type="match status" value="1"/>
</dbReference>
<comment type="caution">
    <text evidence="2">The sequence shown here is derived from an EMBL/GenBank/DDBJ whole genome shotgun (WGS) entry which is preliminary data.</text>
</comment>
<accession>A0ABT8PQB0</accession>
<dbReference type="EMBL" id="JAUJYW010000001">
    <property type="protein sequence ID" value="MDN8598192.1"/>
    <property type="molecule type" value="Genomic_DNA"/>
</dbReference>
<dbReference type="PANTHER" id="PTHR33121:SF76">
    <property type="entry name" value="SIGNALING PROTEIN"/>
    <property type="match status" value="1"/>
</dbReference>
<dbReference type="RefSeq" id="WP_301696591.1">
    <property type="nucleotide sequence ID" value="NZ_JAUJYW010000001.1"/>
</dbReference>
<organism evidence="2 3">
    <name type="scientific">Citrobacter enshiensis</name>
    <dbReference type="NCBI Taxonomy" id="2971264"/>
    <lineage>
        <taxon>Bacteria</taxon>
        <taxon>Pseudomonadati</taxon>
        <taxon>Pseudomonadota</taxon>
        <taxon>Gammaproteobacteria</taxon>
        <taxon>Enterobacterales</taxon>
        <taxon>Enterobacteriaceae</taxon>
        <taxon>Citrobacter</taxon>
    </lineage>
</organism>
<evidence type="ECO:0000313" key="2">
    <source>
        <dbReference type="EMBL" id="MDN8598192.1"/>
    </source>
</evidence>
<evidence type="ECO:0000259" key="1">
    <source>
        <dbReference type="PROSITE" id="PS50883"/>
    </source>
</evidence>
<name>A0ABT8PQB0_9ENTR</name>
<proteinExistence type="predicted"/>
<gene>
    <name evidence="2" type="ORF">Q0A17_02010</name>
</gene>
<keyword evidence="3" id="KW-1185">Reference proteome</keyword>
<dbReference type="InterPro" id="IPR050706">
    <property type="entry name" value="Cyclic-di-GMP_PDE-like"/>
</dbReference>
<dbReference type="PROSITE" id="PS50883">
    <property type="entry name" value="EAL"/>
    <property type="match status" value="1"/>
</dbReference>
<protein>
    <submittedName>
        <fullName evidence="2">EAL domain-containing protein</fullName>
    </submittedName>
</protein>
<reference evidence="2 3" key="1">
    <citation type="submission" date="2023-07" db="EMBL/GenBank/DDBJ databases">
        <title>Citrobacter selenititolerans sp. nov., isolated from seleniferous soil.</title>
        <authorList>
            <person name="Zhang S."/>
            <person name="Li K."/>
            <person name="Peng J."/>
            <person name="Wang H."/>
            <person name="Sun J."/>
            <person name="Guo Y."/>
        </authorList>
    </citation>
    <scope>NUCLEOTIDE SEQUENCE [LARGE SCALE GENOMIC DNA]</scope>
    <source>
        <strain evidence="2 3">S2-9</strain>
    </source>
</reference>
<dbReference type="Proteomes" id="UP001174867">
    <property type="component" value="Unassembled WGS sequence"/>
</dbReference>
<dbReference type="SMART" id="SM00052">
    <property type="entry name" value="EAL"/>
    <property type="match status" value="1"/>
</dbReference>
<dbReference type="InterPro" id="IPR035919">
    <property type="entry name" value="EAL_sf"/>
</dbReference>
<sequence length="241" mass="27191">MAKSPSIQDSNFSYTAFPANTGRALHSEFRLKLEPIVNLSSAQTFGYEVLTQLHPPGNAEHFFGELPPERLLAHFFQQLTAIAHYPRDRWYFLNLPMNALLHWDLFNLAMALYPPNVIIEIQDPETFFTLNLSQRSLLYEKVQHIEANGIPVWLDDVDASLIATFAAANWRLSGIKLDKNAFWALSASPHKLHQVVLMGYNIATAVLIEGIENHQQKEIAFHSGADLGQGYLWPALLPDGK</sequence>
<dbReference type="Gene3D" id="3.20.20.450">
    <property type="entry name" value="EAL domain"/>
    <property type="match status" value="1"/>
</dbReference>
<dbReference type="SUPFAM" id="SSF141868">
    <property type="entry name" value="EAL domain-like"/>
    <property type="match status" value="1"/>
</dbReference>
<dbReference type="InterPro" id="IPR001633">
    <property type="entry name" value="EAL_dom"/>
</dbReference>